<evidence type="ECO:0000313" key="1">
    <source>
        <dbReference type="EMBL" id="MCC9064129.1"/>
    </source>
</evidence>
<proteinExistence type="predicted"/>
<protein>
    <submittedName>
        <fullName evidence="1">Uncharacterized protein</fullName>
    </submittedName>
</protein>
<dbReference type="RefSeq" id="WP_230036842.1">
    <property type="nucleotide sequence ID" value="NZ_JAJJMM010000001.1"/>
</dbReference>
<gene>
    <name evidence="1" type="ORF">LNP81_14105</name>
</gene>
<organism evidence="1 2">
    <name type="scientific">Flavobacterium piscisymbiosum</name>
    <dbReference type="NCBI Taxonomy" id="2893753"/>
    <lineage>
        <taxon>Bacteria</taxon>
        <taxon>Pseudomonadati</taxon>
        <taxon>Bacteroidota</taxon>
        <taxon>Flavobacteriia</taxon>
        <taxon>Flavobacteriales</taxon>
        <taxon>Flavobacteriaceae</taxon>
        <taxon>Flavobacterium</taxon>
    </lineage>
</organism>
<accession>A0ABS8MF86</accession>
<name>A0ABS8MF86_9FLAO</name>
<keyword evidence="2" id="KW-1185">Reference proteome</keyword>
<dbReference type="Proteomes" id="UP001430679">
    <property type="component" value="Unassembled WGS sequence"/>
</dbReference>
<sequence>MVVKENLRIIIVLLCCLISCKNDKTAKPIIQTQKITDSLLVIKERKEKYKRTTANNKEILKTIVFENRIYDKENDFTKIKSVLLETPGEIEFTKFMTSDYRKEIQFLNFGLLNHLEYKEPYKEYSPFINASTKKMEFILSYDGSIKISFSNGQYFWFGENYKWLTPKIKVSDSLDYQFYNMGSFKKMNNRSVIHGGQILKFKNKIYLLFFISNGMWWIHHLFDITDEKSIKYCILNSIYGLEDCYGDFNNDGKLDFKQKYAYLRNSEDKSQDKYKVYTLPE</sequence>
<dbReference type="EMBL" id="JAJJMM010000001">
    <property type="protein sequence ID" value="MCC9064129.1"/>
    <property type="molecule type" value="Genomic_DNA"/>
</dbReference>
<comment type="caution">
    <text evidence="1">The sequence shown here is derived from an EMBL/GenBank/DDBJ whole genome shotgun (WGS) entry which is preliminary data.</text>
</comment>
<evidence type="ECO:0000313" key="2">
    <source>
        <dbReference type="Proteomes" id="UP001430679"/>
    </source>
</evidence>
<reference evidence="1" key="1">
    <citation type="submission" date="2021-11" db="EMBL/GenBank/DDBJ databases">
        <title>Description of novel Flavobacterium species.</title>
        <authorList>
            <person name="Saticioglu I.B."/>
            <person name="Ay H."/>
            <person name="Altun S."/>
            <person name="Duman M."/>
        </authorList>
    </citation>
    <scope>NUCLEOTIDE SEQUENCE</scope>
    <source>
        <strain evidence="1">F-30</strain>
    </source>
</reference>